<organism evidence="1 2">
    <name type="scientific">Prorocentrum cordatum</name>
    <dbReference type="NCBI Taxonomy" id="2364126"/>
    <lineage>
        <taxon>Eukaryota</taxon>
        <taxon>Sar</taxon>
        <taxon>Alveolata</taxon>
        <taxon>Dinophyceae</taxon>
        <taxon>Prorocentrales</taxon>
        <taxon>Prorocentraceae</taxon>
        <taxon>Prorocentrum</taxon>
    </lineage>
</organism>
<dbReference type="Proteomes" id="UP001189429">
    <property type="component" value="Unassembled WGS sequence"/>
</dbReference>
<name>A0ABN9PCY7_9DINO</name>
<comment type="caution">
    <text evidence="1">The sequence shown here is derived from an EMBL/GenBank/DDBJ whole genome shotgun (WGS) entry which is preliminary data.</text>
</comment>
<proteinExistence type="predicted"/>
<sequence>KRYPFFEMGKFVPKRGRLRNGRSVMKTLKLIKKPAAQPRSRQSARARATYTQSAAAEIKGDPRDRKVSKNLVDLARMTEAEIWNFMLKVDFAKDLHGERCPVCKNGYLGAKQFRSDGSKPFHRCSSYKCQHREFPWGQCPLLHHGRRSAPLQQQLTNLLCLSTTNSVTSTIHLTGHARRSVIHTHGLLQNARKLYVQRKEKTMTFGSDKRVPAAKWHDIEVDEASFGKMLLRPPRSASDHCLAWENWIGILRRGHPGSLMLIRSKNTPTLARSPGPGPITKDQWKCIAKKHLQNRCVVIHTDSARAYRETNIPGTVRDQVVHQKKRVFNNKTKRFTWTKPKYVGTVQHSVDGKRFWRKSGTQTVDSCWRFLKSRIHKNQCMKPGSRAFTVAVKSAQYEYWTRGMDPWEAMSLLLK</sequence>
<accession>A0ABN9PCY7</accession>
<protein>
    <submittedName>
        <fullName evidence="1">Uncharacterized protein</fullName>
    </submittedName>
</protein>
<reference evidence="1" key="1">
    <citation type="submission" date="2023-10" db="EMBL/GenBank/DDBJ databases">
        <authorList>
            <person name="Chen Y."/>
            <person name="Shah S."/>
            <person name="Dougan E. K."/>
            <person name="Thang M."/>
            <person name="Chan C."/>
        </authorList>
    </citation>
    <scope>NUCLEOTIDE SEQUENCE [LARGE SCALE GENOMIC DNA]</scope>
</reference>
<feature type="non-terminal residue" evidence="1">
    <location>
        <position position="1"/>
    </location>
</feature>
<keyword evidence="2" id="KW-1185">Reference proteome</keyword>
<evidence type="ECO:0000313" key="1">
    <source>
        <dbReference type="EMBL" id="CAK0789249.1"/>
    </source>
</evidence>
<dbReference type="EMBL" id="CAUYUJ010000203">
    <property type="protein sequence ID" value="CAK0789249.1"/>
    <property type="molecule type" value="Genomic_DNA"/>
</dbReference>
<evidence type="ECO:0000313" key="2">
    <source>
        <dbReference type="Proteomes" id="UP001189429"/>
    </source>
</evidence>
<gene>
    <name evidence="1" type="ORF">PCOR1329_LOCUS876</name>
</gene>